<sequence length="159" mass="18709">MYLASLYVVLDLDPEIMVTDRDRVLRSLREKLKQKFSHRITVRADENEGSLAVALFDDNFERIKSRLDDVHEKIDAIGEARVRFHQEQIFCWYNGKFVETNDSLAFSEQNTNHFKGNSTITHSFHRQEKTIVYTDKDDEIASAIPSRYSRRSLRIPTRK</sequence>
<accession>A0A369KME1</accession>
<dbReference type="EMBL" id="QOVW01000074">
    <property type="protein sequence ID" value="RDB35821.1"/>
    <property type="molecule type" value="Genomic_DNA"/>
</dbReference>
<reference evidence="1" key="1">
    <citation type="submission" date="2018-04" db="EMBL/GenBank/DDBJ databases">
        <title>Draft genome sequence of the Candidatus Spirobacillus cienkowskii, a pathogen of freshwater Daphnia species, reconstructed from hemolymph metagenomic reads.</title>
        <authorList>
            <person name="Bresciani L."/>
            <person name="Lemos L.N."/>
            <person name="Wale N."/>
            <person name="Lin J.Y."/>
            <person name="Fernandes G.R."/>
            <person name="Duffy M.A."/>
            <person name="Rodrigues J.M."/>
        </authorList>
    </citation>
    <scope>NUCLEOTIDE SEQUENCE [LARGE SCALE GENOMIC DNA]</scope>
    <source>
        <strain evidence="1">Binning01</strain>
    </source>
</reference>
<proteinExistence type="predicted"/>
<gene>
    <name evidence="1" type="ORF">DCC88_08240</name>
</gene>
<dbReference type="AlphaFoldDB" id="A0A369KME1"/>
<protein>
    <submittedName>
        <fullName evidence="1">Uncharacterized protein</fullName>
    </submittedName>
</protein>
<dbReference type="Proteomes" id="UP000253934">
    <property type="component" value="Unassembled WGS sequence"/>
</dbReference>
<name>A0A369KME1_9BACT</name>
<keyword evidence="2" id="KW-1185">Reference proteome</keyword>
<organism evidence="1 2">
    <name type="scientific">Spirobacillus cienkowskii</name>
    <dbReference type="NCBI Taxonomy" id="495820"/>
    <lineage>
        <taxon>Bacteria</taxon>
        <taxon>Pseudomonadati</taxon>
        <taxon>Bdellovibrionota</taxon>
        <taxon>Oligoflexia</taxon>
        <taxon>Silvanigrellales</taxon>
        <taxon>Spirobacillus</taxon>
    </lineage>
</organism>
<evidence type="ECO:0000313" key="2">
    <source>
        <dbReference type="Proteomes" id="UP000253934"/>
    </source>
</evidence>
<evidence type="ECO:0000313" key="1">
    <source>
        <dbReference type="EMBL" id="RDB35821.1"/>
    </source>
</evidence>
<comment type="caution">
    <text evidence="1">The sequence shown here is derived from an EMBL/GenBank/DDBJ whole genome shotgun (WGS) entry which is preliminary data.</text>
</comment>